<feature type="transmembrane region" description="Helical" evidence="2">
    <location>
        <begin position="150"/>
        <end position="177"/>
    </location>
</feature>
<accession>A0A8H6LWQ6</accession>
<gene>
    <name evidence="3" type="ORF">DFP72DRAFT_1177863</name>
</gene>
<evidence type="ECO:0000313" key="4">
    <source>
        <dbReference type="Proteomes" id="UP000521943"/>
    </source>
</evidence>
<feature type="region of interest" description="Disordered" evidence="1">
    <location>
        <begin position="77"/>
        <end position="116"/>
    </location>
</feature>
<dbReference type="SUPFAM" id="SSF53633">
    <property type="entry name" value="Carbamate kinase-like"/>
    <property type="match status" value="1"/>
</dbReference>
<dbReference type="AlphaFoldDB" id="A0A8H6LWQ6"/>
<keyword evidence="2" id="KW-0812">Transmembrane</keyword>
<dbReference type="Proteomes" id="UP000521943">
    <property type="component" value="Unassembled WGS sequence"/>
</dbReference>
<dbReference type="InterPro" id="IPR036393">
    <property type="entry name" value="AceGlu_kinase-like_sf"/>
</dbReference>
<name>A0A8H6LWQ6_9AGAR</name>
<comment type="caution">
    <text evidence="3">The sequence shown here is derived from an EMBL/GenBank/DDBJ whole genome shotgun (WGS) entry which is preliminary data.</text>
</comment>
<reference evidence="3 4" key="1">
    <citation type="submission" date="2020-07" db="EMBL/GenBank/DDBJ databases">
        <title>Comparative genomics of pyrophilous fungi reveals a link between fire events and developmental genes.</title>
        <authorList>
            <consortium name="DOE Joint Genome Institute"/>
            <person name="Steindorff A.S."/>
            <person name="Carver A."/>
            <person name="Calhoun S."/>
            <person name="Stillman K."/>
            <person name="Liu H."/>
            <person name="Lipzen A."/>
            <person name="Pangilinan J."/>
            <person name="Labutti K."/>
            <person name="Bruns T.D."/>
            <person name="Grigoriev I.V."/>
        </authorList>
    </citation>
    <scope>NUCLEOTIDE SEQUENCE [LARGE SCALE GENOMIC DNA]</scope>
    <source>
        <strain evidence="3 4">CBS 144469</strain>
    </source>
</reference>
<dbReference type="EMBL" id="JACGCI010000142">
    <property type="protein sequence ID" value="KAF6743507.1"/>
    <property type="molecule type" value="Genomic_DNA"/>
</dbReference>
<keyword evidence="2" id="KW-0472">Membrane</keyword>
<evidence type="ECO:0000256" key="1">
    <source>
        <dbReference type="SAM" id="MobiDB-lite"/>
    </source>
</evidence>
<feature type="compositionally biased region" description="Polar residues" evidence="1">
    <location>
        <begin position="90"/>
        <end position="105"/>
    </location>
</feature>
<keyword evidence="2" id="KW-1133">Transmembrane helix</keyword>
<evidence type="ECO:0000313" key="3">
    <source>
        <dbReference type="EMBL" id="KAF6743507.1"/>
    </source>
</evidence>
<protein>
    <submittedName>
        <fullName evidence="3">Uncharacterized protein</fullName>
    </submittedName>
</protein>
<proteinExistence type="predicted"/>
<evidence type="ECO:0000256" key="2">
    <source>
        <dbReference type="SAM" id="Phobius"/>
    </source>
</evidence>
<organism evidence="3 4">
    <name type="scientific">Ephemerocybe angulata</name>
    <dbReference type="NCBI Taxonomy" id="980116"/>
    <lineage>
        <taxon>Eukaryota</taxon>
        <taxon>Fungi</taxon>
        <taxon>Dikarya</taxon>
        <taxon>Basidiomycota</taxon>
        <taxon>Agaricomycotina</taxon>
        <taxon>Agaricomycetes</taxon>
        <taxon>Agaricomycetidae</taxon>
        <taxon>Agaricales</taxon>
        <taxon>Agaricineae</taxon>
        <taxon>Psathyrellaceae</taxon>
        <taxon>Ephemerocybe</taxon>
    </lineage>
</organism>
<feature type="compositionally biased region" description="Low complexity" evidence="1">
    <location>
        <begin position="106"/>
        <end position="116"/>
    </location>
</feature>
<sequence>MKLHHLPLRQPRPRCRTAGSFASEIMRPRSAFHRPAAPRKLTHGPTGTLASYLAKTAHLSPKSPSLTTAPVPTDVDGLYTSNPWKDPNARPSSSRGISNTLHSCSRPQQQLQRPQHQPTILASSAGFIALKSHLCHRPLARAIQGLCRTLVICLSILVIIGRSFLPFLLVAFLHAWFYI</sequence>
<keyword evidence="4" id="KW-1185">Reference proteome</keyword>